<name>A0A2C9LVT5_BIOGL</name>
<sequence length="552" mass="63712">MEDNVLPIWQVKAVFLLWDIRENETIRVKVFNLPAVENKKKKVKKKVFPLRPDFRVDTIKPDIESSTLIWPQRLGIETLKASREKTLDYFDYSELAWHSSRRLGQQTCTDTQVVHNAVLPYQHKTLVLNILTLLVIISNRFQLFGNSKQKELTAFHPSLYNCILHDTFTMPILIAHKFIHFQIVNITLKRCEYNMLNNILEYAIQYFRPFNTLLDIARNIYVKETINNENERGIATIQFGDSKRSQKELKSIDWKQTSDDKILTLPNMVTRVKGISRGGPPLLPSPHQYRTRPILANPWQQTPFRMTARNRPNFNLADTHSLQILDTHVTHNIQVTPHTLIHKASDVQLSLKCRPSKPEIGATDHTAVPTEALYVSPTAMTSTQFKRKRSSEATKAEVLKDREKSDSKNIPCRTDFSVQQLHLKNRNHPKQRPLKTCSNHPKQRPLKTSKANPGYQKESSDQMQAFRQRERHKSTSNSQLSEINLPNKSGTEGTICYNYVTINNFVSNSNNNNNNQNDFKDVSGNLVIDGHINDSRRHVTREDMMAIDDCSL</sequence>
<accession>A0A2C9LVT5</accession>
<protein>
    <submittedName>
        <fullName evidence="2">Uncharacterized protein</fullName>
    </submittedName>
</protein>
<dbReference type="KEGG" id="bgt:106073535"/>
<dbReference type="EnsemblMetazoa" id="BGLB035585-RA">
    <property type="protein sequence ID" value="BGLB035585-PA"/>
    <property type="gene ID" value="BGLB035585"/>
</dbReference>
<dbReference type="VEuPathDB" id="VectorBase:BGLB035585"/>
<feature type="region of interest" description="Disordered" evidence="1">
    <location>
        <begin position="384"/>
        <end position="463"/>
    </location>
</feature>
<dbReference type="RefSeq" id="XP_013089583.2">
    <property type="nucleotide sequence ID" value="XM_013234129.2"/>
</dbReference>
<reference evidence="2" key="1">
    <citation type="submission" date="2020-05" db="UniProtKB">
        <authorList>
            <consortium name="EnsemblMetazoa"/>
        </authorList>
    </citation>
    <scope>IDENTIFICATION</scope>
    <source>
        <strain evidence="2">BB02</strain>
    </source>
</reference>
<feature type="compositionally biased region" description="Basic residues" evidence="1">
    <location>
        <begin position="423"/>
        <end position="433"/>
    </location>
</feature>
<dbReference type="Proteomes" id="UP000076420">
    <property type="component" value="Unassembled WGS sequence"/>
</dbReference>
<feature type="compositionally biased region" description="Basic and acidic residues" evidence="1">
    <location>
        <begin position="390"/>
        <end position="407"/>
    </location>
</feature>
<evidence type="ECO:0000313" key="3">
    <source>
        <dbReference type="Proteomes" id="UP000076420"/>
    </source>
</evidence>
<evidence type="ECO:0000313" key="2">
    <source>
        <dbReference type="EnsemblMetazoa" id="BGLB035585-PA"/>
    </source>
</evidence>
<evidence type="ECO:0000256" key="1">
    <source>
        <dbReference type="SAM" id="MobiDB-lite"/>
    </source>
</evidence>
<dbReference type="VEuPathDB" id="VectorBase:BGLAX_049876"/>
<proteinExistence type="predicted"/>
<organism evidence="2 3">
    <name type="scientific">Biomphalaria glabrata</name>
    <name type="common">Bloodfluke planorb</name>
    <name type="synonym">Freshwater snail</name>
    <dbReference type="NCBI Taxonomy" id="6526"/>
    <lineage>
        <taxon>Eukaryota</taxon>
        <taxon>Metazoa</taxon>
        <taxon>Spiralia</taxon>
        <taxon>Lophotrochozoa</taxon>
        <taxon>Mollusca</taxon>
        <taxon>Gastropoda</taxon>
        <taxon>Heterobranchia</taxon>
        <taxon>Euthyneura</taxon>
        <taxon>Panpulmonata</taxon>
        <taxon>Hygrophila</taxon>
        <taxon>Lymnaeoidea</taxon>
        <taxon>Planorbidae</taxon>
        <taxon>Biomphalaria</taxon>
    </lineage>
</organism>
<dbReference type="AlphaFoldDB" id="A0A2C9LVT5"/>
<gene>
    <name evidence="2" type="primary">106073535</name>
</gene>